<dbReference type="InterPro" id="IPR032675">
    <property type="entry name" value="LRR_dom_sf"/>
</dbReference>
<organism evidence="2 3">
    <name type="scientific">Linnemannia schmuckeri</name>
    <dbReference type="NCBI Taxonomy" id="64567"/>
    <lineage>
        <taxon>Eukaryota</taxon>
        <taxon>Fungi</taxon>
        <taxon>Fungi incertae sedis</taxon>
        <taxon>Mucoromycota</taxon>
        <taxon>Mortierellomycotina</taxon>
        <taxon>Mortierellomycetes</taxon>
        <taxon>Mortierellales</taxon>
        <taxon>Mortierellaceae</taxon>
        <taxon>Linnemannia</taxon>
    </lineage>
</organism>
<dbReference type="PANTHER" id="PTHR12904">
    <property type="match status" value="1"/>
</dbReference>
<dbReference type="SUPFAM" id="SSF81383">
    <property type="entry name" value="F-box domain"/>
    <property type="match status" value="1"/>
</dbReference>
<evidence type="ECO:0000259" key="1">
    <source>
        <dbReference type="Pfam" id="PF12937"/>
    </source>
</evidence>
<dbReference type="InterPro" id="IPR051341">
    <property type="entry name" value="Zyg-11_UBL_adapter"/>
</dbReference>
<dbReference type="OrthoDB" id="2384135at2759"/>
<gene>
    <name evidence="2" type="ORF">BG015_001970</name>
</gene>
<dbReference type="SUPFAM" id="SSF52047">
    <property type="entry name" value="RNI-like"/>
    <property type="match status" value="1"/>
</dbReference>
<dbReference type="InterPro" id="IPR001810">
    <property type="entry name" value="F-box_dom"/>
</dbReference>
<dbReference type="Pfam" id="PF12937">
    <property type="entry name" value="F-box-like"/>
    <property type="match status" value="1"/>
</dbReference>
<dbReference type="EMBL" id="JAAAUQ010001376">
    <property type="protein sequence ID" value="KAF9139570.1"/>
    <property type="molecule type" value="Genomic_DNA"/>
</dbReference>
<dbReference type="Gene3D" id="1.20.1280.50">
    <property type="match status" value="1"/>
</dbReference>
<dbReference type="InterPro" id="IPR036047">
    <property type="entry name" value="F-box-like_dom_sf"/>
</dbReference>
<sequence length="536" mass="61379">MTDNSIGALVQFHRQRIASLLKRQEQQLRAQQSLSSLASSVNTTITSPLPASETFLTIPELVLTVLKFLPTKNLPQVCLVCNLWSALAQPILWRQDIRLESDFQIQAFATSVITHGAWVQSLDFSTRKDDEEGISLTHIDLTNIIPYTPRLRSIDVRDRTMDEHPLILLAPCSQLESIAFSQCQARILEFGVDDNRDFFSAWPQLKHLRISGTDKECISSASASLEKALVSSKSLHLETLELDFFRFWCPSTIHHLVRTNAGHLRHLDIATCKFSLLEFEKILARATQLESLGLHRCPYSVECLLRIAETHPQLKRLSLTDWFDFPIDVVTQVARACPLLEFLELEECGDMGIAARQFLAHCPRLRTLSLFPLEGPNVMNLFLGEPWVCQGLEEFRVEAIEYQPDEFPSAEARNRAIRAMWQQLAAQTRLQSLLLQFSLPKSGAKVLHPDGDFRNSPQSKKNRILLDDGLHQLGALKRLKHLGVIGYSTWDFADVEWMARSFPWLELFWYHRDDMTVPQWSWLRTHRPEIELIPNL</sequence>
<name>A0A9P5RPK5_9FUNG</name>
<evidence type="ECO:0000313" key="2">
    <source>
        <dbReference type="EMBL" id="KAF9139570.1"/>
    </source>
</evidence>
<comment type="caution">
    <text evidence="2">The sequence shown here is derived from an EMBL/GenBank/DDBJ whole genome shotgun (WGS) entry which is preliminary data.</text>
</comment>
<dbReference type="Gene3D" id="3.80.10.10">
    <property type="entry name" value="Ribonuclease Inhibitor"/>
    <property type="match status" value="1"/>
</dbReference>
<reference evidence="2" key="1">
    <citation type="journal article" date="2020" name="Fungal Divers.">
        <title>Resolving the Mortierellaceae phylogeny through synthesis of multi-gene phylogenetics and phylogenomics.</title>
        <authorList>
            <person name="Vandepol N."/>
            <person name="Liber J."/>
            <person name="Desiro A."/>
            <person name="Na H."/>
            <person name="Kennedy M."/>
            <person name="Barry K."/>
            <person name="Grigoriev I.V."/>
            <person name="Miller A.N."/>
            <person name="O'Donnell K."/>
            <person name="Stajich J.E."/>
            <person name="Bonito G."/>
        </authorList>
    </citation>
    <scope>NUCLEOTIDE SEQUENCE</scope>
    <source>
        <strain evidence="2">NRRL 6426</strain>
    </source>
</reference>
<proteinExistence type="predicted"/>
<dbReference type="PANTHER" id="PTHR12904:SF23">
    <property type="entry name" value="PROTEIN ZER-1 HOMOLOG"/>
    <property type="match status" value="1"/>
</dbReference>
<protein>
    <recommendedName>
        <fullName evidence="1">F-box domain-containing protein</fullName>
    </recommendedName>
</protein>
<keyword evidence="3" id="KW-1185">Reference proteome</keyword>
<evidence type="ECO:0000313" key="3">
    <source>
        <dbReference type="Proteomes" id="UP000748756"/>
    </source>
</evidence>
<dbReference type="AlphaFoldDB" id="A0A9P5RPK5"/>
<accession>A0A9P5RPK5</accession>
<feature type="domain" description="F-box" evidence="1">
    <location>
        <begin position="59"/>
        <end position="95"/>
    </location>
</feature>
<dbReference type="Proteomes" id="UP000748756">
    <property type="component" value="Unassembled WGS sequence"/>
</dbReference>